<organism evidence="3 4">
    <name type="scientific">Bifidobacterium vespertilionis</name>
    <dbReference type="NCBI Taxonomy" id="2562524"/>
    <lineage>
        <taxon>Bacteria</taxon>
        <taxon>Bacillati</taxon>
        <taxon>Actinomycetota</taxon>
        <taxon>Actinomycetes</taxon>
        <taxon>Bifidobacteriales</taxon>
        <taxon>Bifidobacteriaceae</taxon>
        <taxon>Bifidobacterium</taxon>
    </lineage>
</organism>
<dbReference type="Proteomes" id="UP000345527">
    <property type="component" value="Unassembled WGS sequence"/>
</dbReference>
<dbReference type="OrthoDB" id="3238883at2"/>
<dbReference type="EMBL" id="RZOA01000005">
    <property type="protein sequence ID" value="KAA8823896.1"/>
    <property type="molecule type" value="Genomic_DNA"/>
</dbReference>
<reference evidence="4 5" key="1">
    <citation type="journal article" date="2019" name="Syst. Appl. Microbiol.">
        <title>Characterization of Bifidobacterium species in feaces of the Egyptian fruit bat: Description of B. vespertilionis sp. nov. and B. rousetti sp. nov.</title>
        <authorList>
            <person name="Modesto M."/>
            <person name="Satti M."/>
            <person name="Watanabe K."/>
            <person name="Puglisi E."/>
            <person name="Morelli L."/>
            <person name="Huang C.-H."/>
            <person name="Liou J.-S."/>
            <person name="Miyashita M."/>
            <person name="Tamura T."/>
            <person name="Saito S."/>
            <person name="Mori K."/>
            <person name="Huang L."/>
            <person name="Sciavilla P."/>
            <person name="Sandri C."/>
            <person name="Spiezio C."/>
            <person name="Vitali F."/>
            <person name="Cavalieri D."/>
            <person name="Perpetuini G."/>
            <person name="Tofalo R."/>
            <person name="Bonetti A."/>
            <person name="Arita M."/>
            <person name="Mattarelli P."/>
        </authorList>
    </citation>
    <scope>NUCLEOTIDE SEQUENCE [LARGE SCALE GENOMIC DNA]</scope>
    <source>
        <strain evidence="2 5">RST16</strain>
        <strain evidence="3 4">RST8</strain>
    </source>
</reference>
<evidence type="ECO:0000256" key="1">
    <source>
        <dbReference type="SAM" id="Phobius"/>
    </source>
</evidence>
<gene>
    <name evidence="3" type="ORF">EM848_03615</name>
    <name evidence="2" type="ORF">EMO90_07035</name>
</gene>
<accession>A0A5J5DVH5</accession>
<keyword evidence="1" id="KW-1133">Transmembrane helix</keyword>
<keyword evidence="1" id="KW-0472">Membrane</keyword>
<evidence type="ECO:0008006" key="6">
    <source>
        <dbReference type="Google" id="ProtNLM"/>
    </source>
</evidence>
<sequence length="366" mass="38253">MRESSTDKRTRNHAGTSTHILLCTVLACVALLAGFMLPRGQSTPPALVSTIKEGVTKAQKTVFDDSRTVTLNVSKGVQTKIASAVTGTVTANSCSSDGLLESGKSALSIDSKPQLMLHTSTPPWRDLSSGTRGDDAAALNTELRRLGGGAPDTDTVTWRTLVAFDRIAHEAGIKNNAAAARGSVTRDMFIWLPSTTAKASQCNATTGQQVTQGDTLFTTAANVASAVPASLPPDLAQGSRSIQIGDKQLDVNPDGTGFDSAELLSAIQTSGEYLAADRQSNDSGSTGTVAATLSVSYTWKLKSPVEAFAIPPSAIYDQQAMSACVISDGKPSKVDVIASRLGRTLVTTEDKLGQITIVPEEPEPCQ</sequence>
<keyword evidence="1" id="KW-0812">Transmembrane</keyword>
<comment type="caution">
    <text evidence="3">The sequence shown here is derived from an EMBL/GenBank/DDBJ whole genome shotgun (WGS) entry which is preliminary data.</text>
</comment>
<evidence type="ECO:0000313" key="3">
    <source>
        <dbReference type="EMBL" id="KAA8823896.1"/>
    </source>
</evidence>
<feature type="transmembrane region" description="Helical" evidence="1">
    <location>
        <begin position="20"/>
        <end position="37"/>
    </location>
</feature>
<evidence type="ECO:0000313" key="4">
    <source>
        <dbReference type="Proteomes" id="UP000345527"/>
    </source>
</evidence>
<dbReference type="PROSITE" id="PS51257">
    <property type="entry name" value="PROKAR_LIPOPROTEIN"/>
    <property type="match status" value="1"/>
</dbReference>
<dbReference type="Proteomes" id="UP000374630">
    <property type="component" value="Unassembled WGS sequence"/>
</dbReference>
<dbReference type="AlphaFoldDB" id="A0A5J5DVH5"/>
<name>A0A5J5DVH5_9BIFI</name>
<evidence type="ECO:0000313" key="5">
    <source>
        <dbReference type="Proteomes" id="UP000374630"/>
    </source>
</evidence>
<proteinExistence type="predicted"/>
<evidence type="ECO:0000313" key="2">
    <source>
        <dbReference type="EMBL" id="KAA8820179.1"/>
    </source>
</evidence>
<dbReference type="EMBL" id="RZNZ01000008">
    <property type="protein sequence ID" value="KAA8820179.1"/>
    <property type="molecule type" value="Genomic_DNA"/>
</dbReference>
<keyword evidence="5" id="KW-1185">Reference proteome</keyword>
<dbReference type="RefSeq" id="WP_150353641.1">
    <property type="nucleotide sequence ID" value="NZ_RZNZ01000008.1"/>
</dbReference>
<protein>
    <recommendedName>
        <fullName evidence="6">Peptidoglycan-binding protein</fullName>
    </recommendedName>
</protein>